<accession>A0A0G3GQN9</accession>
<protein>
    <submittedName>
        <fullName evidence="1">Uncharacterized protein</fullName>
    </submittedName>
</protein>
<keyword evidence="2" id="KW-1185">Reference proteome</keyword>
<dbReference type="Proteomes" id="UP000035368">
    <property type="component" value="Chromosome"/>
</dbReference>
<organism evidence="1 2">
    <name type="scientific">Corynebacterium epidermidicanis</name>
    <dbReference type="NCBI Taxonomy" id="1050174"/>
    <lineage>
        <taxon>Bacteria</taxon>
        <taxon>Bacillati</taxon>
        <taxon>Actinomycetota</taxon>
        <taxon>Actinomycetes</taxon>
        <taxon>Mycobacteriales</taxon>
        <taxon>Corynebacteriaceae</taxon>
        <taxon>Corynebacterium</taxon>
    </lineage>
</organism>
<dbReference type="KEGG" id="cei:CEPID_05030"/>
<evidence type="ECO:0000313" key="1">
    <source>
        <dbReference type="EMBL" id="AKK02875.1"/>
    </source>
</evidence>
<dbReference type="PATRIC" id="fig|1050174.4.peg.1018"/>
<dbReference type="RefSeq" id="WP_047239993.1">
    <property type="nucleotide sequence ID" value="NZ_CP011541.1"/>
</dbReference>
<name>A0A0G3GQN9_9CORY</name>
<proteinExistence type="predicted"/>
<gene>
    <name evidence="1" type="ORF">CEPID_05030</name>
</gene>
<evidence type="ECO:0000313" key="2">
    <source>
        <dbReference type="Proteomes" id="UP000035368"/>
    </source>
</evidence>
<sequence length="153" mass="16482">MKQKIAVSALVLLAVIIGTTIREKMPTPMSVYEQPYEFSKQAPRFGTVDNVVATTAPTYEGMTTRETFLVVNFDITTNAARKNPVATLMDGKDRSVRSVTLTRCGPVQVGITAHCEVGFEVQREAVAGSVLRLSPGFSEAGNAVLVHPLDVKG</sequence>
<dbReference type="STRING" id="1050174.CEPID_05030"/>
<dbReference type="AlphaFoldDB" id="A0A0G3GQN9"/>
<dbReference type="EMBL" id="CP011541">
    <property type="protein sequence ID" value="AKK02875.1"/>
    <property type="molecule type" value="Genomic_DNA"/>
</dbReference>
<reference evidence="1 2" key="1">
    <citation type="submission" date="2015-05" db="EMBL/GenBank/DDBJ databases">
        <title>Complete genome sequence of Corynebacterium epidermidicanis DSM 45586, isolated from the skin of a dog suffering from pruritus.</title>
        <authorList>
            <person name="Ruckert C."/>
            <person name="Albersmeier A."/>
            <person name="Winkler A."/>
            <person name="Tauch A."/>
        </authorList>
    </citation>
    <scope>NUCLEOTIDE SEQUENCE [LARGE SCALE GENOMIC DNA]</scope>
    <source>
        <strain evidence="1 2">DSM 45586</strain>
    </source>
</reference>